<proteinExistence type="predicted"/>
<dbReference type="InterPro" id="IPR052929">
    <property type="entry name" value="RNase_H-like_EbsB-rel"/>
</dbReference>
<dbReference type="GO" id="GO:0004523">
    <property type="term" value="F:RNA-DNA hybrid ribonuclease activity"/>
    <property type="evidence" value="ECO:0007669"/>
    <property type="project" value="InterPro"/>
</dbReference>
<dbReference type="SUPFAM" id="SSF53098">
    <property type="entry name" value="Ribonuclease H-like"/>
    <property type="match status" value="1"/>
</dbReference>
<gene>
    <name evidence="2" type="ORF">COLO4_05919</name>
</gene>
<dbReference type="Pfam" id="PF13456">
    <property type="entry name" value="RVT_3"/>
    <property type="match status" value="1"/>
</dbReference>
<keyword evidence="3" id="KW-1185">Reference proteome</keyword>
<evidence type="ECO:0000313" key="2">
    <source>
        <dbReference type="EMBL" id="OMP08991.1"/>
    </source>
</evidence>
<evidence type="ECO:0000313" key="3">
    <source>
        <dbReference type="Proteomes" id="UP000187203"/>
    </source>
</evidence>
<dbReference type="Proteomes" id="UP000187203">
    <property type="component" value="Unassembled WGS sequence"/>
</dbReference>
<dbReference type="InterPro" id="IPR036397">
    <property type="entry name" value="RNaseH_sf"/>
</dbReference>
<reference evidence="3" key="1">
    <citation type="submission" date="2013-09" db="EMBL/GenBank/DDBJ databases">
        <title>Corchorus olitorius genome sequencing.</title>
        <authorList>
            <person name="Alam M."/>
            <person name="Haque M.S."/>
            <person name="Islam M.S."/>
            <person name="Emdad E.M."/>
            <person name="Islam M.M."/>
            <person name="Ahmed B."/>
            <person name="Halim A."/>
            <person name="Hossen Q.M.M."/>
            <person name="Hossain M.Z."/>
            <person name="Ahmed R."/>
            <person name="Khan M.M."/>
            <person name="Islam R."/>
            <person name="Rashid M.M."/>
            <person name="Khan S.A."/>
            <person name="Rahman M.S."/>
            <person name="Alam M."/>
            <person name="Yahiya A.S."/>
            <person name="Khan M.S."/>
            <person name="Azam M.S."/>
            <person name="Haque T."/>
            <person name="Lashkar M.Z.H."/>
            <person name="Akhand A.I."/>
            <person name="Morshed G."/>
            <person name="Roy S."/>
            <person name="Uddin K.S."/>
            <person name="Rabeya T."/>
            <person name="Hossain A.S."/>
            <person name="Chowdhury A."/>
            <person name="Snigdha A.R."/>
            <person name="Mortoza M.S."/>
            <person name="Matin S.A."/>
            <person name="Hoque S.M.E."/>
            <person name="Islam M.K."/>
            <person name="Roy D.K."/>
            <person name="Haider R."/>
            <person name="Moosa M.M."/>
            <person name="Elias S.M."/>
            <person name="Hasan A.M."/>
            <person name="Jahan S."/>
            <person name="Shafiuddin M."/>
            <person name="Mahmood N."/>
            <person name="Shommy N.S."/>
        </authorList>
    </citation>
    <scope>NUCLEOTIDE SEQUENCE [LARGE SCALE GENOMIC DNA]</scope>
    <source>
        <strain evidence="3">cv. O-4</strain>
    </source>
</reference>
<dbReference type="OrthoDB" id="956065at2759"/>
<dbReference type="GO" id="GO:0003676">
    <property type="term" value="F:nucleic acid binding"/>
    <property type="evidence" value="ECO:0007669"/>
    <property type="project" value="InterPro"/>
</dbReference>
<dbReference type="InterPro" id="IPR002156">
    <property type="entry name" value="RNaseH_domain"/>
</dbReference>
<dbReference type="PANTHER" id="PTHR47074:SF48">
    <property type="entry name" value="POLYNUCLEOTIDYL TRANSFERASE, RIBONUCLEASE H-LIKE SUPERFAMILY PROTEIN"/>
    <property type="match status" value="1"/>
</dbReference>
<dbReference type="InterPro" id="IPR044730">
    <property type="entry name" value="RNase_H-like_dom_plant"/>
</dbReference>
<dbReference type="STRING" id="93759.A0A1R3KPH7"/>
<comment type="caution">
    <text evidence="2">The sequence shown here is derived from an EMBL/GenBank/DDBJ whole genome shotgun (WGS) entry which is preliminary data.</text>
</comment>
<dbReference type="InterPro" id="IPR012337">
    <property type="entry name" value="RNaseH-like_sf"/>
</dbReference>
<organism evidence="2 3">
    <name type="scientific">Corchorus olitorius</name>
    <dbReference type="NCBI Taxonomy" id="93759"/>
    <lineage>
        <taxon>Eukaryota</taxon>
        <taxon>Viridiplantae</taxon>
        <taxon>Streptophyta</taxon>
        <taxon>Embryophyta</taxon>
        <taxon>Tracheophyta</taxon>
        <taxon>Spermatophyta</taxon>
        <taxon>Magnoliopsida</taxon>
        <taxon>eudicotyledons</taxon>
        <taxon>Gunneridae</taxon>
        <taxon>Pentapetalae</taxon>
        <taxon>rosids</taxon>
        <taxon>malvids</taxon>
        <taxon>Malvales</taxon>
        <taxon>Malvaceae</taxon>
        <taxon>Grewioideae</taxon>
        <taxon>Apeibeae</taxon>
        <taxon>Corchorus</taxon>
    </lineage>
</organism>
<evidence type="ECO:0000259" key="1">
    <source>
        <dbReference type="Pfam" id="PF13456"/>
    </source>
</evidence>
<dbReference type="CDD" id="cd06222">
    <property type="entry name" value="RNase_H_like"/>
    <property type="match status" value="1"/>
</dbReference>
<name>A0A1R3KPH7_9ROSI</name>
<dbReference type="PANTHER" id="PTHR47074">
    <property type="entry name" value="BNAC02G40300D PROTEIN"/>
    <property type="match status" value="1"/>
</dbReference>
<accession>A0A1R3KPH7</accession>
<dbReference type="AlphaFoldDB" id="A0A1R3KPH7"/>
<feature type="domain" description="RNase H type-1" evidence="1">
    <location>
        <begin position="33"/>
        <end position="154"/>
    </location>
</feature>
<protein>
    <recommendedName>
        <fullName evidence="1">RNase H type-1 domain-containing protein</fullName>
    </recommendedName>
</protein>
<dbReference type="Gene3D" id="3.30.420.10">
    <property type="entry name" value="Ribonuclease H-like superfamily/Ribonuclease H"/>
    <property type="match status" value="1"/>
</dbReference>
<sequence>MEFQWCQQAVTPLTAFLEKVTWQAPIGDVVKINFDGSFRSSSLSGSFGAVARDCEGQVLGAMAGPLFMVCDSFAAEALAALKAMVWARDMRFIDIILEGDALSIIWKVNSPTHDLSPIGPYIEELKLYCSFFHSCKFSHIKRDGNAVGNSLAKYGSSLPANVFWMEEVPSLAMDALLNDCNACHME</sequence>
<dbReference type="EMBL" id="AWUE01012519">
    <property type="protein sequence ID" value="OMP08991.1"/>
    <property type="molecule type" value="Genomic_DNA"/>
</dbReference>